<keyword evidence="3" id="KW-1185">Reference proteome</keyword>
<feature type="transmembrane region" description="Helical" evidence="1">
    <location>
        <begin position="276"/>
        <end position="294"/>
    </location>
</feature>
<sequence length="452" mass="49936">MRRALALILLLLLVSPLVSAGGVSYYPDKESFEHFLHSSTTYRVVPGRDYWAKGWARYVDAKLGEVLEHGNGTLVLVGNVYENPEMKRLWNLTGLPESASLSPMVIVVNNTLFVTGSEDNIYLTHDAFSEIWVPSRSALGVFAVLAFVIVLLFGLSLRKDRSYSARFFLLGASLIFVWFTLSETPVLPSNFLEFFSRALSVSAGAVPSSPLLALVGHLLSIVSPTDENLWLAHWLFLLTLAGLFFYVAPRRERALGFIAFGLVFSAPLFRSQVATVGTALPGLVLTLLSIAIATNSSFVPGSRRTLGILALAGATLLASIFNPYLLLFPLFFALTYPGRKLRNSSYLVLVWAGFWALCRVYGFDWLSKWTSFQPHPGFVENFILQSLLGLVIVVYALLTGLRRIRWRGPTAFITLSTLAFLLIAPFVGGFFPYVLTLVSILAVRLVHSVIQT</sequence>
<protein>
    <submittedName>
        <fullName evidence="2">Putative membrane protein, conserved</fullName>
    </submittedName>
</protein>
<dbReference type="KEGG" id="tnu:BD01_1949"/>
<dbReference type="AlphaFoldDB" id="W8P417"/>
<evidence type="ECO:0000313" key="2">
    <source>
        <dbReference type="EMBL" id="AHL23551.1"/>
    </source>
</evidence>
<feature type="transmembrane region" description="Helical" evidence="1">
    <location>
        <begin position="382"/>
        <end position="398"/>
    </location>
</feature>
<feature type="transmembrane region" description="Helical" evidence="1">
    <location>
        <begin position="229"/>
        <end position="248"/>
    </location>
</feature>
<dbReference type="eggNOG" id="arCOG05847">
    <property type="taxonomic scope" value="Archaea"/>
</dbReference>
<dbReference type="HOGENOM" id="CLU_595321_0_0_2"/>
<accession>W8P417</accession>
<keyword evidence="1" id="KW-0812">Transmembrane</keyword>
<evidence type="ECO:0000256" key="1">
    <source>
        <dbReference type="SAM" id="Phobius"/>
    </source>
</evidence>
<keyword evidence="1" id="KW-0472">Membrane</keyword>
<gene>
    <name evidence="2" type="ORF">BD01_1949</name>
</gene>
<feature type="transmembrane region" description="Helical" evidence="1">
    <location>
        <begin position="410"/>
        <end position="427"/>
    </location>
</feature>
<dbReference type="RefSeq" id="WP_042692348.1">
    <property type="nucleotide sequence ID" value="NZ_CP007264.1"/>
</dbReference>
<feature type="transmembrane region" description="Helical" evidence="1">
    <location>
        <begin position="163"/>
        <end position="181"/>
    </location>
</feature>
<organism evidence="2 3">
    <name type="scientific">Thermococcus nautili</name>
    <dbReference type="NCBI Taxonomy" id="195522"/>
    <lineage>
        <taxon>Archaea</taxon>
        <taxon>Methanobacteriati</taxon>
        <taxon>Methanobacteriota</taxon>
        <taxon>Thermococci</taxon>
        <taxon>Thermococcales</taxon>
        <taxon>Thermococcaceae</taxon>
        <taxon>Thermococcus</taxon>
    </lineage>
</organism>
<dbReference type="OrthoDB" id="103680at2157"/>
<keyword evidence="1" id="KW-1133">Transmembrane helix</keyword>
<proteinExistence type="predicted"/>
<name>W8P417_9EURY</name>
<dbReference type="GeneID" id="82170789"/>
<feature type="transmembrane region" description="Helical" evidence="1">
    <location>
        <begin position="346"/>
        <end position="362"/>
    </location>
</feature>
<feature type="transmembrane region" description="Helical" evidence="1">
    <location>
        <begin position="306"/>
        <end position="334"/>
    </location>
</feature>
<feature type="transmembrane region" description="Helical" evidence="1">
    <location>
        <begin position="138"/>
        <end position="156"/>
    </location>
</feature>
<evidence type="ECO:0000313" key="3">
    <source>
        <dbReference type="Proteomes" id="UP000019434"/>
    </source>
</evidence>
<reference evidence="2 3" key="1">
    <citation type="submission" date="2014-02" db="EMBL/GenBank/DDBJ databases">
        <title>Genome Sequence of an Hyperthermophilic Archaeon, Thermococcus nautili 30-1, producing viral vesicles.</title>
        <authorList>
            <person name="Oberto J."/>
            <person name="Gaudin M."/>
            <person name="Cossu M."/>
            <person name="Gorlas A."/>
            <person name="Slesarev A."/>
            <person name="Marguet E."/>
            <person name="Forterre P."/>
        </authorList>
    </citation>
    <scope>NUCLEOTIDE SEQUENCE [LARGE SCALE GENOMIC DNA]</scope>
    <source>
        <strain evidence="2 3">30-1</strain>
    </source>
</reference>
<dbReference type="EMBL" id="CP007264">
    <property type="protein sequence ID" value="AHL23551.1"/>
    <property type="molecule type" value="Genomic_DNA"/>
</dbReference>
<dbReference type="Proteomes" id="UP000019434">
    <property type="component" value="Chromosome"/>
</dbReference>